<keyword evidence="5 6" id="KW-0539">Nucleus</keyword>
<feature type="region of interest" description="Disordered" evidence="7">
    <location>
        <begin position="672"/>
        <end position="811"/>
    </location>
</feature>
<dbReference type="FunFam" id="1.10.30.10:FF:000075">
    <property type="entry name" value="Capicua transcriptional repressor a"/>
    <property type="match status" value="1"/>
</dbReference>
<evidence type="ECO:0000256" key="7">
    <source>
        <dbReference type="SAM" id="MobiDB-lite"/>
    </source>
</evidence>
<dbReference type="eggNOG" id="KOG2746">
    <property type="taxonomic scope" value="Eukaryota"/>
</dbReference>
<feature type="compositionally biased region" description="Polar residues" evidence="7">
    <location>
        <begin position="1272"/>
        <end position="1289"/>
    </location>
</feature>
<feature type="compositionally biased region" description="Low complexity" evidence="7">
    <location>
        <begin position="747"/>
        <end position="758"/>
    </location>
</feature>
<dbReference type="InterPro" id="IPR009071">
    <property type="entry name" value="HMG_box_dom"/>
</dbReference>
<sequence length="1399" mass="155147">MQYTRQEVCKSFLKSSRWKIKKADLQNRLRPFRHCSPKNRCRLRQQQQRSEVTRQRVRMSCHPRIHRVKAPTPAGPISAFRFSSAFFNPDILSTLNIQKSSPPKQPSDLPPQTSQPSSDTPAEPPPLQIAKPLPIIGSNSESESFLHEWVTHRVLVQVSPGFYYPGCITAVVNNRDIVVKLDGGNEITVDNVTRETNWTSVIGDQAPTLVELRRLQQRTILAARLEEKSEIIYQSVDFVSASETNNKRFMVKAPSARIGSLVSRANLRLIRPPWYEELMQQPETNSFLTTPVGSLPNENGGRSIPHDMAAAFMALHQQRSQHFQPVVSIPSISIPTSSSQVICPGSPAGTVNVPVPAAQPGTSNQESTSKPGSVDSEEDLPESSNLDHSGEPSPSTVSNAAPRALFLNPSQDSGIFEGESEGPIMFHNITAPVSATKAMLDQQRFKKGEIVTTPCGIRKKFNGKQWRRLCSKEGCNKESQRRGYCSRHLSLKSKPPHGHHMERGSPGNSKSELYHQEPPIFLPNSSANRIPTSVNTFPAKVNPLQAPSQLVPDKNLPPQFTVERAQQLQQQLMQLGHVRFDNQFQQAFQLSHLLMQQVPPGRRPDLPAITQANTVFCPPIGLPNPGLFNLNQSIISQLTAPLLQQQAQALLQQQLNAQSSQMNNNIVKLENPEDDQDEEDDDVGSDNVSVCQKTDERSDDDDDDGNSGGGGLTSTGSSNPNGSSSNYPITSTQSGESKVTPTADQTQNQNQQSNSRNSTAELGAGDDMSNELSVETSDAGPPSLPSQPSSASISSSVNSAFRSPVKIEPRDNYEQPAPQIMKNLVEMKPEVFPLAKERRRSKTTNEPHVRRPMNAFMIFSKRHRPLVHQQNPNKDNRNVSKILGEWWYSLAPEQKAEYHKLAAQVKEAHFKAHPDWKWSNKDKKIKSESLNSTPIAVTPMKNKVFDFDFRTSDDLAKSFRDGTALLSPMTPMTPGASVYRNLSSRDSNTTSSFDFSSLPLLSPSLSAISMNTSSIASSPPMSTSSSFQFDFESLKQGTSGVYPTFNPSLISTLVNSTIPCRPLINAGDTFYSPTASAFHVLNPALSSIIGGFPSMDSITSPLVLTPTTATAMAMKMAFPETANLLPQLQEKLESVSFLDQVKTEIEPSTPTVIRPTPIPAQFLAPAPQFVLQPTPAQLGMRRNKRPLREIDTEETVSSKLFKRNDERMDKILDKVGFTDKFAQLPEFTPKRYNEIPASPNLTTPFKNQGKDQTIFFGANFNPDQLLAVKDNGTPSTPAQSAKQEISTPTIGDRSHIKKKLEERRRLVSVLLKDEGLFPDNYIIGKFQKEHEEIFPDRNSLILKIREVRQRRMSNSNETIIEPNYKPNLDNLLSAMYEKYPNSLPTPTFPTPTELIDISV</sequence>
<proteinExistence type="predicted"/>
<evidence type="ECO:0000256" key="1">
    <source>
        <dbReference type="ARBA" id="ARBA00022553"/>
    </source>
</evidence>
<feature type="region of interest" description="Disordered" evidence="7">
    <location>
        <begin position="489"/>
        <end position="515"/>
    </location>
</feature>
<dbReference type="SUPFAM" id="SSF47095">
    <property type="entry name" value="HMG-box"/>
    <property type="match status" value="1"/>
</dbReference>
<dbReference type="CDD" id="cd21990">
    <property type="entry name" value="HMG-box_CIC-like"/>
    <property type="match status" value="1"/>
</dbReference>
<feature type="DNA-binding region" description="HMG box" evidence="6">
    <location>
        <begin position="849"/>
        <end position="917"/>
    </location>
</feature>
<evidence type="ECO:0000313" key="9">
    <source>
        <dbReference type="Proteomes" id="UP000095282"/>
    </source>
</evidence>
<feature type="region of interest" description="Disordered" evidence="7">
    <location>
        <begin position="97"/>
        <end position="131"/>
    </location>
</feature>
<feature type="compositionally biased region" description="Polar residues" evidence="7">
    <location>
        <begin position="360"/>
        <end position="371"/>
    </location>
</feature>
<keyword evidence="3 6" id="KW-0238">DNA-binding</keyword>
<feature type="compositionally biased region" description="Polar residues" evidence="7">
    <location>
        <begin position="382"/>
        <end position="399"/>
    </location>
</feature>
<feature type="compositionally biased region" description="Low complexity" evidence="7">
    <location>
        <begin position="110"/>
        <end position="121"/>
    </location>
</feature>
<dbReference type="Proteomes" id="UP000095282">
    <property type="component" value="Unplaced"/>
</dbReference>
<dbReference type="InterPro" id="IPR058607">
    <property type="entry name" value="HMG-box_Cic-like"/>
</dbReference>
<evidence type="ECO:0000256" key="3">
    <source>
        <dbReference type="ARBA" id="ARBA00023125"/>
    </source>
</evidence>
<feature type="compositionally biased region" description="Basic residues" evidence="7">
    <location>
        <begin position="489"/>
        <end position="500"/>
    </location>
</feature>
<protein>
    <submittedName>
        <fullName evidence="10">HMG box domain-containing protein</fullName>
    </submittedName>
</protein>
<evidence type="ECO:0000313" key="10">
    <source>
        <dbReference type="WBParaSite" id="Csp11.Scaffold630.g18820.t1"/>
    </source>
</evidence>
<dbReference type="GO" id="GO:0000977">
    <property type="term" value="F:RNA polymerase II transcription regulatory region sequence-specific DNA binding"/>
    <property type="evidence" value="ECO:0007669"/>
    <property type="project" value="TreeGrafter"/>
</dbReference>
<evidence type="ECO:0000256" key="6">
    <source>
        <dbReference type="PROSITE-ProRule" id="PRU00267"/>
    </source>
</evidence>
<accession>A0A1I7US80</accession>
<dbReference type="WBParaSite" id="Csp11.Scaffold630.g18820.t1">
    <property type="protein sequence ID" value="Csp11.Scaffold630.g18820.t1"/>
    <property type="gene ID" value="Csp11.Scaffold630.g18820"/>
</dbReference>
<dbReference type="InterPro" id="IPR058606">
    <property type="entry name" value="HTH_Cic_C"/>
</dbReference>
<keyword evidence="9" id="KW-1185">Reference proteome</keyword>
<evidence type="ECO:0000256" key="5">
    <source>
        <dbReference type="ARBA" id="ARBA00023242"/>
    </source>
</evidence>
<dbReference type="InterPro" id="IPR052412">
    <property type="entry name" value="CC-Dev_Transcription_Reg"/>
</dbReference>
<dbReference type="PANTHER" id="PTHR13059">
    <property type="entry name" value="HMG-BOX TRANSCRIPTION FACTOR BBX"/>
    <property type="match status" value="1"/>
</dbReference>
<feature type="compositionally biased region" description="Polar residues" evidence="7">
    <location>
        <begin position="727"/>
        <end position="746"/>
    </location>
</feature>
<evidence type="ECO:0000259" key="8">
    <source>
        <dbReference type="PROSITE" id="PS50118"/>
    </source>
</evidence>
<feature type="domain" description="HMG box" evidence="8">
    <location>
        <begin position="849"/>
        <end position="917"/>
    </location>
</feature>
<dbReference type="Pfam" id="PF16090">
    <property type="entry name" value="DUF4819"/>
    <property type="match status" value="1"/>
</dbReference>
<reference evidence="10" key="1">
    <citation type="submission" date="2016-11" db="UniProtKB">
        <authorList>
            <consortium name="WormBaseParasite"/>
        </authorList>
    </citation>
    <scope>IDENTIFICATION</scope>
</reference>
<dbReference type="GO" id="GO:0000981">
    <property type="term" value="F:DNA-binding transcription factor activity, RNA polymerase II-specific"/>
    <property type="evidence" value="ECO:0007669"/>
    <property type="project" value="TreeGrafter"/>
</dbReference>
<dbReference type="SMART" id="SM00398">
    <property type="entry name" value="HMG"/>
    <property type="match status" value="1"/>
</dbReference>
<keyword evidence="2" id="KW-0805">Transcription regulation</keyword>
<dbReference type="STRING" id="1561998.A0A1I7US80"/>
<dbReference type="PANTHER" id="PTHR13059:SF13">
    <property type="entry name" value="PROTEIN CAPICUA HOMOLOG"/>
    <property type="match status" value="1"/>
</dbReference>
<dbReference type="Pfam" id="PF00505">
    <property type="entry name" value="HMG_box"/>
    <property type="match status" value="1"/>
</dbReference>
<dbReference type="Gene3D" id="1.10.30.10">
    <property type="entry name" value="High mobility group box domain"/>
    <property type="match status" value="1"/>
</dbReference>
<dbReference type="InterPro" id="IPR032147">
    <property type="entry name" value="Cic_dom"/>
</dbReference>
<feature type="region of interest" description="Disordered" evidence="7">
    <location>
        <begin position="352"/>
        <end position="399"/>
    </location>
</feature>
<feature type="compositionally biased region" description="Low complexity" evidence="7">
    <location>
        <begin position="786"/>
        <end position="803"/>
    </location>
</feature>
<feature type="compositionally biased region" description="Acidic residues" evidence="7">
    <location>
        <begin position="672"/>
        <end position="684"/>
    </location>
</feature>
<evidence type="ECO:0000256" key="4">
    <source>
        <dbReference type="ARBA" id="ARBA00023163"/>
    </source>
</evidence>
<evidence type="ECO:0000256" key="2">
    <source>
        <dbReference type="ARBA" id="ARBA00023015"/>
    </source>
</evidence>
<dbReference type="Pfam" id="PF25981">
    <property type="entry name" value="HTH_Cic_C"/>
    <property type="match status" value="1"/>
</dbReference>
<feature type="compositionally biased region" description="Low complexity" evidence="7">
    <location>
        <begin position="714"/>
        <end position="726"/>
    </location>
</feature>
<organism evidence="9 10">
    <name type="scientific">Caenorhabditis tropicalis</name>
    <dbReference type="NCBI Taxonomy" id="1561998"/>
    <lineage>
        <taxon>Eukaryota</taxon>
        <taxon>Metazoa</taxon>
        <taxon>Ecdysozoa</taxon>
        <taxon>Nematoda</taxon>
        <taxon>Chromadorea</taxon>
        <taxon>Rhabditida</taxon>
        <taxon>Rhabditina</taxon>
        <taxon>Rhabditomorpha</taxon>
        <taxon>Rhabditoidea</taxon>
        <taxon>Rhabditidae</taxon>
        <taxon>Peloderinae</taxon>
        <taxon>Caenorhabditis</taxon>
    </lineage>
</organism>
<name>A0A1I7US80_9PELO</name>
<dbReference type="InterPro" id="IPR036910">
    <property type="entry name" value="HMG_box_dom_sf"/>
</dbReference>
<feature type="region of interest" description="Disordered" evidence="7">
    <location>
        <begin position="1271"/>
        <end position="1292"/>
    </location>
</feature>
<dbReference type="PROSITE" id="PS50118">
    <property type="entry name" value="HMG_BOX_2"/>
    <property type="match status" value="1"/>
</dbReference>
<keyword evidence="4" id="KW-0804">Transcription</keyword>
<keyword evidence="1" id="KW-0597">Phosphoprotein</keyword>
<dbReference type="GO" id="GO:0005634">
    <property type="term" value="C:nucleus"/>
    <property type="evidence" value="ECO:0007669"/>
    <property type="project" value="UniProtKB-UniRule"/>
</dbReference>